<keyword evidence="12" id="KW-1185">Reference proteome</keyword>
<dbReference type="PROSITE" id="PS00217">
    <property type="entry name" value="SUGAR_TRANSPORT_2"/>
    <property type="match status" value="1"/>
</dbReference>
<dbReference type="GO" id="GO:0005886">
    <property type="term" value="C:plasma membrane"/>
    <property type="evidence" value="ECO:0007669"/>
    <property type="project" value="UniProtKB-SubCell"/>
</dbReference>
<dbReference type="STRING" id="178035.A0A154PMH2"/>
<organism evidence="11 12">
    <name type="scientific">Dufourea novaeangliae</name>
    <name type="common">Sweat bee</name>
    <dbReference type="NCBI Taxonomy" id="178035"/>
    <lineage>
        <taxon>Eukaryota</taxon>
        <taxon>Metazoa</taxon>
        <taxon>Ecdysozoa</taxon>
        <taxon>Arthropoda</taxon>
        <taxon>Hexapoda</taxon>
        <taxon>Insecta</taxon>
        <taxon>Pterygota</taxon>
        <taxon>Neoptera</taxon>
        <taxon>Endopterygota</taxon>
        <taxon>Hymenoptera</taxon>
        <taxon>Apocrita</taxon>
        <taxon>Aculeata</taxon>
        <taxon>Apoidea</taxon>
        <taxon>Anthophila</taxon>
        <taxon>Halictidae</taxon>
        <taxon>Rophitinae</taxon>
        <taxon>Dufourea</taxon>
    </lineage>
</organism>
<dbReference type="InterPro" id="IPR005828">
    <property type="entry name" value="MFS_sugar_transport-like"/>
</dbReference>
<keyword evidence="6" id="KW-0325">Glycoprotein</keyword>
<name>A0A154PMH2_DUFNO</name>
<evidence type="ECO:0000256" key="2">
    <source>
        <dbReference type="ARBA" id="ARBA00022475"/>
    </source>
</evidence>
<evidence type="ECO:0000256" key="5">
    <source>
        <dbReference type="ARBA" id="ARBA00023136"/>
    </source>
</evidence>
<evidence type="ECO:0000256" key="1">
    <source>
        <dbReference type="ARBA" id="ARBA00004651"/>
    </source>
</evidence>
<dbReference type="InterPro" id="IPR020846">
    <property type="entry name" value="MFS_dom"/>
</dbReference>
<dbReference type="PANTHER" id="PTHR48021">
    <property type="match status" value="1"/>
</dbReference>
<accession>A0A154PMH2</accession>
<reference evidence="11 12" key="1">
    <citation type="submission" date="2015-07" db="EMBL/GenBank/DDBJ databases">
        <title>The genome of Dufourea novaeangliae.</title>
        <authorList>
            <person name="Pan H."/>
            <person name="Kapheim K."/>
        </authorList>
    </citation>
    <scope>NUCLEOTIDE SEQUENCE [LARGE SCALE GENOMIC DNA]</scope>
    <source>
        <strain evidence="11">0120121106</strain>
        <tissue evidence="11">Whole body</tissue>
    </source>
</reference>
<feature type="transmembrane region" description="Helical" evidence="9">
    <location>
        <begin position="326"/>
        <end position="351"/>
    </location>
</feature>
<keyword evidence="4 9" id="KW-1133">Transmembrane helix</keyword>
<feature type="transmembrane region" description="Helical" evidence="9">
    <location>
        <begin position="32"/>
        <end position="53"/>
    </location>
</feature>
<feature type="transmembrane region" description="Helical" evidence="9">
    <location>
        <begin position="363"/>
        <end position="380"/>
    </location>
</feature>
<keyword evidence="3 9" id="KW-0812">Transmembrane</keyword>
<protein>
    <submittedName>
        <fullName evidence="11">Facilitated trehalose transporter Tret1</fullName>
    </submittedName>
</protein>
<dbReference type="EMBL" id="KQ434980">
    <property type="protein sequence ID" value="KZC13066.1"/>
    <property type="molecule type" value="Genomic_DNA"/>
</dbReference>
<comment type="similarity">
    <text evidence="7">Belongs to the major facilitator superfamily. Sugar transporter (TC 2.A.1.1) family. Trehalose transporter subfamily.</text>
</comment>
<evidence type="ECO:0000313" key="12">
    <source>
        <dbReference type="Proteomes" id="UP000076502"/>
    </source>
</evidence>
<feature type="transmembrane region" description="Helical" evidence="9">
    <location>
        <begin position="265"/>
        <end position="285"/>
    </location>
</feature>
<evidence type="ECO:0000256" key="8">
    <source>
        <dbReference type="RuleBase" id="RU003346"/>
    </source>
</evidence>
<feature type="transmembrane region" description="Helical" evidence="9">
    <location>
        <begin position="91"/>
        <end position="109"/>
    </location>
</feature>
<dbReference type="InterPro" id="IPR003663">
    <property type="entry name" value="Sugar/inositol_transpt"/>
</dbReference>
<dbReference type="PRINTS" id="PR00171">
    <property type="entry name" value="SUGRTRNSPORT"/>
</dbReference>
<dbReference type="Pfam" id="PF00083">
    <property type="entry name" value="Sugar_tr"/>
    <property type="match status" value="1"/>
</dbReference>
<dbReference type="InterPro" id="IPR044775">
    <property type="entry name" value="MFS_ERD6/Tret1-like"/>
</dbReference>
<evidence type="ECO:0000256" key="4">
    <source>
        <dbReference type="ARBA" id="ARBA00022989"/>
    </source>
</evidence>
<evidence type="ECO:0000259" key="10">
    <source>
        <dbReference type="PROSITE" id="PS50850"/>
    </source>
</evidence>
<sequence>MGGFSLGCAIGWSAPCVELLKSDHSYEPSETSLIASALPLGAAMGMIVVPFLIDRIGRKWTMMSLAPVFVTGWIVIVAAIHVLALVIIGRLITGACGGMFCVAAPIYSAEISEKEIRGTLGVFFQLLLVIGVMYGFCCGFSGNVITISVLCGVGPIIFLVMMFFMPESPLFYLAKEKEESAMKSMRFFRGPNVDIGPEIEAFKEQVRESKRQQVTITTFLEKPVLKTLGVAIGLMFAQQFSGINAIIFFGETIFKQTGVDMDTTLQMVIFAVVQVIACLASAVLIDQLGRKFLMIMSSGAMCLCLISLGIFFILKTSDPETADSIQWLPLTSTCLYILAFCLGAGPVPWAYMGEIFPTRLKGVASSIAAFVNWTLAFIVTESFSSLVDTLGTAAIFFIFAVFCFLSVIFVIVFMIETKGKTLAQIQTEFGTIEQ</sequence>
<feature type="transmembrane region" description="Helical" evidence="9">
    <location>
        <begin position="116"/>
        <end position="136"/>
    </location>
</feature>
<dbReference type="PROSITE" id="PS50850">
    <property type="entry name" value="MFS"/>
    <property type="match status" value="1"/>
</dbReference>
<dbReference type="OrthoDB" id="6612291at2759"/>
<dbReference type="Proteomes" id="UP000076502">
    <property type="component" value="Unassembled WGS sequence"/>
</dbReference>
<dbReference type="PROSITE" id="PS00216">
    <property type="entry name" value="SUGAR_TRANSPORT_1"/>
    <property type="match status" value="1"/>
</dbReference>
<dbReference type="Gene3D" id="1.20.1250.20">
    <property type="entry name" value="MFS general substrate transporter like domains"/>
    <property type="match status" value="1"/>
</dbReference>
<dbReference type="InterPro" id="IPR050549">
    <property type="entry name" value="MFS_Trehalose_Transporter"/>
</dbReference>
<feature type="domain" description="Major facilitator superfamily (MFS) profile" evidence="10">
    <location>
        <begin position="1"/>
        <end position="418"/>
    </location>
</feature>
<dbReference type="InterPro" id="IPR005829">
    <property type="entry name" value="Sugar_transporter_CS"/>
</dbReference>
<dbReference type="PANTHER" id="PTHR48021:SF1">
    <property type="entry name" value="GH07001P-RELATED"/>
    <property type="match status" value="1"/>
</dbReference>
<proteinExistence type="inferred from homology"/>
<evidence type="ECO:0000256" key="6">
    <source>
        <dbReference type="ARBA" id="ARBA00023180"/>
    </source>
</evidence>
<keyword evidence="2" id="KW-1003">Cell membrane</keyword>
<keyword evidence="8" id="KW-0813">Transport</keyword>
<comment type="subcellular location">
    <subcellularLocation>
        <location evidence="1">Cell membrane</location>
        <topology evidence="1">Multi-pass membrane protein</topology>
    </subcellularLocation>
</comment>
<dbReference type="NCBIfam" id="TIGR00879">
    <property type="entry name" value="SP"/>
    <property type="match status" value="1"/>
</dbReference>
<dbReference type="CDD" id="cd17358">
    <property type="entry name" value="MFS_GLUT6_8_Class3_like"/>
    <property type="match status" value="1"/>
</dbReference>
<dbReference type="GO" id="GO:0051119">
    <property type="term" value="F:sugar transmembrane transporter activity"/>
    <property type="evidence" value="ECO:0007669"/>
    <property type="project" value="InterPro"/>
</dbReference>
<feature type="transmembrane region" description="Helical" evidence="9">
    <location>
        <begin position="228"/>
        <end position="250"/>
    </location>
</feature>
<evidence type="ECO:0000313" key="11">
    <source>
        <dbReference type="EMBL" id="KZC13066.1"/>
    </source>
</evidence>
<dbReference type="InterPro" id="IPR036259">
    <property type="entry name" value="MFS_trans_sf"/>
</dbReference>
<dbReference type="FunFam" id="1.20.1250.20:FF:000055">
    <property type="entry name" value="Facilitated trehalose transporter Tret1-2 homolog"/>
    <property type="match status" value="1"/>
</dbReference>
<evidence type="ECO:0000256" key="7">
    <source>
        <dbReference type="ARBA" id="ARBA00024348"/>
    </source>
</evidence>
<dbReference type="SUPFAM" id="SSF103473">
    <property type="entry name" value="MFS general substrate transporter"/>
    <property type="match status" value="1"/>
</dbReference>
<evidence type="ECO:0000256" key="9">
    <source>
        <dbReference type="SAM" id="Phobius"/>
    </source>
</evidence>
<feature type="transmembrane region" description="Helical" evidence="9">
    <location>
        <begin position="292"/>
        <end position="314"/>
    </location>
</feature>
<feature type="transmembrane region" description="Helical" evidence="9">
    <location>
        <begin position="142"/>
        <end position="165"/>
    </location>
</feature>
<keyword evidence="5 9" id="KW-0472">Membrane</keyword>
<evidence type="ECO:0000256" key="3">
    <source>
        <dbReference type="ARBA" id="ARBA00022692"/>
    </source>
</evidence>
<feature type="transmembrane region" description="Helical" evidence="9">
    <location>
        <begin position="392"/>
        <end position="415"/>
    </location>
</feature>
<gene>
    <name evidence="11" type="ORF">WN55_05471</name>
</gene>
<dbReference type="AlphaFoldDB" id="A0A154PMH2"/>
<feature type="transmembrane region" description="Helical" evidence="9">
    <location>
        <begin position="65"/>
        <end position="85"/>
    </location>
</feature>